<dbReference type="InterPro" id="IPR050858">
    <property type="entry name" value="Mal-CoA-ACP_Trans/PKS_FabD"/>
</dbReference>
<keyword evidence="4 7" id="KW-0808">Transferase</keyword>
<keyword evidence="11" id="KW-1185">Reference proteome</keyword>
<dbReference type="InterPro" id="IPR016036">
    <property type="entry name" value="Malonyl_transacylase_ACP-bd"/>
</dbReference>
<dbReference type="InterPro" id="IPR004410">
    <property type="entry name" value="Malonyl_CoA-ACP_transAc_FabD"/>
</dbReference>
<evidence type="ECO:0000256" key="8">
    <source>
        <dbReference type="PIRSR" id="PIRSR000446-1"/>
    </source>
</evidence>
<dbReference type="Gene3D" id="3.30.70.250">
    <property type="entry name" value="Malonyl-CoA ACP transacylase, ACP-binding"/>
    <property type="match status" value="1"/>
</dbReference>
<dbReference type="SUPFAM" id="SSF55048">
    <property type="entry name" value="Probable ACP-binding domain of malonyl-CoA ACP transacylase"/>
    <property type="match status" value="1"/>
</dbReference>
<evidence type="ECO:0000256" key="6">
    <source>
        <dbReference type="ARBA" id="ARBA00048462"/>
    </source>
</evidence>
<dbReference type="InterPro" id="IPR001227">
    <property type="entry name" value="Ac_transferase_dom_sf"/>
</dbReference>
<sequence>MTQLAFVFPGQGSQHIGMLKDLIAKYPIARETFQEASYTLGYDLLKLVHQGPNEDLNKTCKTQPAILTASVAIYRIWKQQGGRTPVFMAGHSLGEYSALVCADVITFPDTIKVVEFRGKLMQEIVENRTSAMHAIIGLNEIKIQQICEETKKNQIVSIASFNATDQYVITGDKEAVERASIACKLAGAKYIIPLIVGIPAHCVLMKSAAIKLASELEKIIFKIPSISIINNVDVKIEYDISEIRSALVRQMYSPVRWSEIIKSMAKQRITILLEIGPGKVLSNLTKRISSNLTSISINNSHALSIALDNI</sequence>
<feature type="domain" description="Malonyl-CoA:ACP transacylase (MAT)" evidence="9">
    <location>
        <begin position="7"/>
        <end position="310"/>
    </location>
</feature>
<comment type="catalytic activity">
    <reaction evidence="6 7">
        <text>holo-[ACP] + malonyl-CoA = malonyl-[ACP] + CoA</text>
        <dbReference type="Rhea" id="RHEA:41792"/>
        <dbReference type="Rhea" id="RHEA-COMP:9623"/>
        <dbReference type="Rhea" id="RHEA-COMP:9685"/>
        <dbReference type="ChEBI" id="CHEBI:57287"/>
        <dbReference type="ChEBI" id="CHEBI:57384"/>
        <dbReference type="ChEBI" id="CHEBI:64479"/>
        <dbReference type="ChEBI" id="CHEBI:78449"/>
        <dbReference type="EC" id="2.3.1.39"/>
    </reaction>
</comment>
<evidence type="ECO:0000259" key="9">
    <source>
        <dbReference type="SMART" id="SM00827"/>
    </source>
</evidence>
<gene>
    <name evidence="10" type="primary">fabD</name>
    <name evidence="10" type="ORF">CRV10_01115</name>
</gene>
<dbReference type="Gene3D" id="3.40.366.10">
    <property type="entry name" value="Malonyl-Coenzyme A Acyl Carrier Protein, domain 2"/>
    <property type="match status" value="1"/>
</dbReference>
<evidence type="ECO:0000313" key="11">
    <source>
        <dbReference type="Proteomes" id="UP000296144"/>
    </source>
</evidence>
<dbReference type="RefSeq" id="WP_136130003.1">
    <property type="nucleotide sequence ID" value="NZ_PDKU01000001.1"/>
</dbReference>
<accession>A0A2P5SX15</accession>
<dbReference type="GO" id="GO:0004314">
    <property type="term" value="F:[acyl-carrier-protein] S-malonyltransferase activity"/>
    <property type="evidence" value="ECO:0007669"/>
    <property type="project" value="UniProtKB-EC"/>
</dbReference>
<dbReference type="PIRSF" id="PIRSF000446">
    <property type="entry name" value="Mct"/>
    <property type="match status" value="1"/>
</dbReference>
<evidence type="ECO:0000256" key="4">
    <source>
        <dbReference type="ARBA" id="ARBA00022679"/>
    </source>
</evidence>
<keyword evidence="5 7" id="KW-0012">Acyltransferase</keyword>
<dbReference type="AlphaFoldDB" id="A0A2P5SX15"/>
<dbReference type="FunFam" id="3.30.70.250:FF:000001">
    <property type="entry name" value="Malonyl CoA-acyl carrier protein transacylase"/>
    <property type="match status" value="1"/>
</dbReference>
<dbReference type="InterPro" id="IPR016035">
    <property type="entry name" value="Acyl_Trfase/lysoPLipase"/>
</dbReference>
<name>A0A2P5SX15_9GAMM</name>
<comment type="similarity">
    <text evidence="7">Belongs to the fabD family.</text>
</comment>
<proteinExistence type="inferred from homology"/>
<evidence type="ECO:0000313" key="10">
    <source>
        <dbReference type="EMBL" id="PPI86840.1"/>
    </source>
</evidence>
<dbReference type="PANTHER" id="PTHR42681">
    <property type="entry name" value="MALONYL-COA-ACYL CARRIER PROTEIN TRANSACYLASE, MITOCHONDRIAL"/>
    <property type="match status" value="1"/>
</dbReference>
<comment type="caution">
    <text evidence="10">The sequence shown here is derived from an EMBL/GenBank/DDBJ whole genome shotgun (WGS) entry which is preliminary data.</text>
</comment>
<feature type="active site" evidence="8">
    <location>
        <position position="92"/>
    </location>
</feature>
<dbReference type="Pfam" id="PF00698">
    <property type="entry name" value="Acyl_transf_1"/>
    <property type="match status" value="1"/>
</dbReference>
<dbReference type="EC" id="2.3.1.39" evidence="2 7"/>
<reference evidence="10 11" key="1">
    <citation type="journal article" date="2018" name="Genome Biol. Evol.">
        <title>Cladogenesis and Genomic Streamlining in Extracellular Endosymbionts of Tropical Stink Bugs.</title>
        <authorList>
            <person name="Otero-Bravo A."/>
            <person name="Goffredi S."/>
            <person name="Sabree Z.L."/>
        </authorList>
    </citation>
    <scope>NUCLEOTIDE SEQUENCE [LARGE SCALE GENOMIC DNA]</scope>
    <source>
        <strain evidence="10 11">SoEL</strain>
    </source>
</reference>
<dbReference type="OrthoDB" id="9808564at2"/>
<feature type="active site" evidence="8">
    <location>
        <position position="201"/>
    </location>
</feature>
<dbReference type="GO" id="GO:0005829">
    <property type="term" value="C:cytosol"/>
    <property type="evidence" value="ECO:0007669"/>
    <property type="project" value="TreeGrafter"/>
</dbReference>
<evidence type="ECO:0000256" key="5">
    <source>
        <dbReference type="ARBA" id="ARBA00023315"/>
    </source>
</evidence>
<dbReference type="EMBL" id="PDKU01000001">
    <property type="protein sequence ID" value="PPI86840.1"/>
    <property type="molecule type" value="Genomic_DNA"/>
</dbReference>
<dbReference type="UniPathway" id="UPA00094"/>
<evidence type="ECO:0000256" key="3">
    <source>
        <dbReference type="ARBA" id="ARBA00018953"/>
    </source>
</evidence>
<dbReference type="SUPFAM" id="SSF52151">
    <property type="entry name" value="FabD/lysophospholipase-like"/>
    <property type="match status" value="1"/>
</dbReference>
<dbReference type="InterPro" id="IPR024925">
    <property type="entry name" value="Malonyl_CoA-ACP_transAc"/>
</dbReference>
<protein>
    <recommendedName>
        <fullName evidence="3 7">Malonyl CoA-acyl carrier protein transacylase</fullName>
        <ecNumber evidence="2 7">2.3.1.39</ecNumber>
    </recommendedName>
</protein>
<organism evidence="10 11">
    <name type="scientific">Candidatus Pantoea edessiphila</name>
    <dbReference type="NCBI Taxonomy" id="2044610"/>
    <lineage>
        <taxon>Bacteria</taxon>
        <taxon>Pseudomonadati</taxon>
        <taxon>Pseudomonadota</taxon>
        <taxon>Gammaproteobacteria</taxon>
        <taxon>Enterobacterales</taxon>
        <taxon>Erwiniaceae</taxon>
        <taxon>Pantoea</taxon>
    </lineage>
</organism>
<evidence type="ECO:0000256" key="7">
    <source>
        <dbReference type="PIRNR" id="PIRNR000446"/>
    </source>
</evidence>
<dbReference type="SMART" id="SM00827">
    <property type="entry name" value="PKS_AT"/>
    <property type="match status" value="1"/>
</dbReference>
<dbReference type="Proteomes" id="UP000296144">
    <property type="component" value="Unassembled WGS sequence"/>
</dbReference>
<comment type="pathway">
    <text evidence="1">Lipid metabolism; fatty acid biosynthesis.</text>
</comment>
<evidence type="ECO:0000256" key="2">
    <source>
        <dbReference type="ARBA" id="ARBA00013258"/>
    </source>
</evidence>
<dbReference type="GO" id="GO:0006633">
    <property type="term" value="P:fatty acid biosynthetic process"/>
    <property type="evidence" value="ECO:0007669"/>
    <property type="project" value="UniProtKB-UniPathway"/>
</dbReference>
<dbReference type="NCBIfam" id="TIGR00128">
    <property type="entry name" value="fabD"/>
    <property type="match status" value="1"/>
</dbReference>
<dbReference type="PANTHER" id="PTHR42681:SF1">
    <property type="entry name" value="MALONYL-COA-ACYL CARRIER PROTEIN TRANSACYLASE, MITOCHONDRIAL"/>
    <property type="match status" value="1"/>
</dbReference>
<dbReference type="InterPro" id="IPR014043">
    <property type="entry name" value="Acyl_transferase_dom"/>
</dbReference>
<evidence type="ECO:0000256" key="1">
    <source>
        <dbReference type="ARBA" id="ARBA00005194"/>
    </source>
</evidence>